<keyword evidence="8" id="KW-1185">Reference proteome</keyword>
<evidence type="ECO:0000256" key="1">
    <source>
        <dbReference type="ARBA" id="ARBA00004141"/>
    </source>
</evidence>
<keyword evidence="4 5" id="KW-0472">Membrane</keyword>
<dbReference type="Gene3D" id="3.40.30.10">
    <property type="entry name" value="Glutaredoxin"/>
    <property type="match status" value="1"/>
</dbReference>
<evidence type="ECO:0000313" key="7">
    <source>
        <dbReference type="EMBL" id="KUJ45976.1"/>
    </source>
</evidence>
<dbReference type="GO" id="GO:0016020">
    <property type="term" value="C:membrane"/>
    <property type="evidence" value="ECO:0007669"/>
    <property type="project" value="UniProtKB-SubCell"/>
</dbReference>
<organism evidence="7 8">
    <name type="scientific">Micromonospora maris</name>
    <dbReference type="NCBI Taxonomy" id="1003110"/>
    <lineage>
        <taxon>Bacteria</taxon>
        <taxon>Bacillati</taxon>
        <taxon>Actinomycetota</taxon>
        <taxon>Actinomycetes</taxon>
        <taxon>Micromonosporales</taxon>
        <taxon>Micromonosporaceae</taxon>
        <taxon>Micromonospora</taxon>
    </lineage>
</organism>
<evidence type="ECO:0000259" key="6">
    <source>
        <dbReference type="PROSITE" id="PS51352"/>
    </source>
</evidence>
<dbReference type="GO" id="GO:0030416">
    <property type="term" value="P:methylamine metabolic process"/>
    <property type="evidence" value="ECO:0007669"/>
    <property type="project" value="InterPro"/>
</dbReference>
<evidence type="ECO:0000313" key="8">
    <source>
        <dbReference type="Proteomes" id="UP000053246"/>
    </source>
</evidence>
<dbReference type="EMBL" id="LMWI01000002">
    <property type="protein sequence ID" value="KUJ45976.1"/>
    <property type="molecule type" value="Genomic_DNA"/>
</dbReference>
<dbReference type="InterPro" id="IPR036249">
    <property type="entry name" value="Thioredoxin-like_sf"/>
</dbReference>
<protein>
    <recommendedName>
        <fullName evidence="6">Thioredoxin domain-containing protein</fullName>
    </recommendedName>
</protein>
<keyword evidence="3 5" id="KW-1133">Transmembrane helix</keyword>
<dbReference type="Proteomes" id="UP000053246">
    <property type="component" value="Unassembled WGS sequence"/>
</dbReference>
<comment type="subcellular location">
    <subcellularLocation>
        <location evidence="1">Membrane</location>
        <topology evidence="1">Multi-pass membrane protein</topology>
    </subcellularLocation>
</comment>
<accession>A0A9X0I392</accession>
<feature type="transmembrane region" description="Helical" evidence="5">
    <location>
        <begin position="160"/>
        <end position="186"/>
    </location>
</feature>
<dbReference type="SUPFAM" id="SSF52833">
    <property type="entry name" value="Thioredoxin-like"/>
    <property type="match status" value="1"/>
</dbReference>
<sequence>MTGALLLAAQLALGGTLGWALAGKVRNRAAFATFRASLPRTVGVPAARAGALAVGVLAAEALTAATLLAAVAVPALAPTAFALATGLFAAFTVAVAGMVRRGVREPCRCFGVTERPPGPAHVVRNLLLTAVALGGAALAFGGVRPPSPPTLTADPTGGDMALTTVLLLVVTVLCLVNTTVLLVVLAQLRRQSTLLKVSIEGVENPEPIMLTAGATIGDFTATTVDGTPVSRAGLRGETLVAFLSPSCPACAESLPGFVARAEAIPGGREQALAVVLGAGEAATQLCERLTPVARVVNEPERGPVARAFGVDGYPAFGLLSGDTVVASHFVLDRVPATNAP</sequence>
<dbReference type="Pfam" id="PF07291">
    <property type="entry name" value="MauE"/>
    <property type="match status" value="1"/>
</dbReference>
<evidence type="ECO:0000256" key="3">
    <source>
        <dbReference type="ARBA" id="ARBA00022989"/>
    </source>
</evidence>
<dbReference type="InterPro" id="IPR009908">
    <property type="entry name" value="Methylamine_util_MauE"/>
</dbReference>
<proteinExistence type="predicted"/>
<reference evidence="7 8" key="1">
    <citation type="submission" date="2015-10" db="EMBL/GenBank/DDBJ databases">
        <authorList>
            <person name="Ju K.-S."/>
            <person name="Doroghazi J.R."/>
            <person name="Metcalf W.W."/>
        </authorList>
    </citation>
    <scope>NUCLEOTIDE SEQUENCE [LARGE SCALE GENOMIC DNA]</scope>
    <source>
        <strain evidence="7 8">NRRL B-24793</strain>
    </source>
</reference>
<evidence type="ECO:0000256" key="2">
    <source>
        <dbReference type="ARBA" id="ARBA00022692"/>
    </source>
</evidence>
<feature type="transmembrane region" description="Helical" evidence="5">
    <location>
        <begin position="75"/>
        <end position="99"/>
    </location>
</feature>
<comment type="caution">
    <text evidence="7">The sequence shown here is derived from an EMBL/GenBank/DDBJ whole genome shotgun (WGS) entry which is preliminary data.</text>
</comment>
<dbReference type="InterPro" id="IPR013766">
    <property type="entry name" value="Thioredoxin_domain"/>
</dbReference>
<evidence type="ECO:0000256" key="5">
    <source>
        <dbReference type="SAM" id="Phobius"/>
    </source>
</evidence>
<evidence type="ECO:0000256" key="4">
    <source>
        <dbReference type="ARBA" id="ARBA00023136"/>
    </source>
</evidence>
<feature type="transmembrane region" description="Helical" evidence="5">
    <location>
        <begin position="120"/>
        <end position="140"/>
    </location>
</feature>
<feature type="domain" description="Thioredoxin" evidence="6">
    <location>
        <begin position="210"/>
        <end position="340"/>
    </location>
</feature>
<dbReference type="RefSeq" id="WP_013735450.1">
    <property type="nucleotide sequence ID" value="NZ_LMWI01000002.1"/>
</dbReference>
<name>A0A9X0I392_9ACTN</name>
<dbReference type="PROSITE" id="PS51352">
    <property type="entry name" value="THIOREDOXIN_2"/>
    <property type="match status" value="1"/>
</dbReference>
<dbReference type="AlphaFoldDB" id="A0A9X0I392"/>
<keyword evidence="2 5" id="KW-0812">Transmembrane</keyword>
<gene>
    <name evidence="7" type="ORF">ADL17_23610</name>
</gene>